<feature type="non-terminal residue" evidence="3">
    <location>
        <position position="394"/>
    </location>
</feature>
<accession>A0A7J8XU74</accession>
<dbReference type="PROSITE" id="PS51375">
    <property type="entry name" value="PPR"/>
    <property type="match status" value="2"/>
</dbReference>
<dbReference type="Pfam" id="PF13041">
    <property type="entry name" value="PPR_2"/>
    <property type="match status" value="1"/>
</dbReference>
<dbReference type="InterPro" id="IPR011990">
    <property type="entry name" value="TPR-like_helical_dom_sf"/>
</dbReference>
<keyword evidence="4" id="KW-1185">Reference proteome</keyword>
<dbReference type="InterPro" id="IPR044781">
    <property type="entry name" value="At5g10690-like"/>
</dbReference>
<proteinExistence type="predicted"/>
<evidence type="ECO:0000313" key="4">
    <source>
        <dbReference type="Proteomes" id="UP000593577"/>
    </source>
</evidence>
<feature type="repeat" description="PPR" evidence="2">
    <location>
        <begin position="119"/>
        <end position="153"/>
    </location>
</feature>
<dbReference type="NCBIfam" id="TIGR00756">
    <property type="entry name" value="PPR"/>
    <property type="match status" value="2"/>
</dbReference>
<organism evidence="3 4">
    <name type="scientific">Gossypium aridum</name>
    <name type="common">American cotton</name>
    <name type="synonym">Erioxylum aridum</name>
    <dbReference type="NCBI Taxonomy" id="34290"/>
    <lineage>
        <taxon>Eukaryota</taxon>
        <taxon>Viridiplantae</taxon>
        <taxon>Streptophyta</taxon>
        <taxon>Embryophyta</taxon>
        <taxon>Tracheophyta</taxon>
        <taxon>Spermatophyta</taxon>
        <taxon>Magnoliopsida</taxon>
        <taxon>eudicotyledons</taxon>
        <taxon>Gunneridae</taxon>
        <taxon>Pentapetalae</taxon>
        <taxon>rosids</taxon>
        <taxon>malvids</taxon>
        <taxon>Malvales</taxon>
        <taxon>Malvaceae</taxon>
        <taxon>Malvoideae</taxon>
        <taxon>Gossypium</taxon>
    </lineage>
</organism>
<dbReference type="AlphaFoldDB" id="A0A7J8XU74"/>
<evidence type="ECO:0008006" key="5">
    <source>
        <dbReference type="Google" id="ProtNLM"/>
    </source>
</evidence>
<dbReference type="Gene3D" id="1.25.40.10">
    <property type="entry name" value="Tetratricopeptide repeat domain"/>
    <property type="match status" value="1"/>
</dbReference>
<keyword evidence="1" id="KW-0677">Repeat</keyword>
<evidence type="ECO:0000256" key="2">
    <source>
        <dbReference type="PROSITE-ProRule" id="PRU00708"/>
    </source>
</evidence>
<comment type="caution">
    <text evidence="3">The sequence shown here is derived from an EMBL/GenBank/DDBJ whole genome shotgun (WGS) entry which is preliminary data.</text>
</comment>
<dbReference type="InterPro" id="IPR002885">
    <property type="entry name" value="PPR_rpt"/>
</dbReference>
<dbReference type="PANTHER" id="PTHR47581">
    <property type="entry name" value="OS09G0431600 PROTEIN"/>
    <property type="match status" value="1"/>
</dbReference>
<name>A0A7J8XU74_GOSAI</name>
<protein>
    <recommendedName>
        <fullName evidence="5">Pentatricopeptide repeat-containing protein</fullName>
    </recommendedName>
</protein>
<feature type="repeat" description="PPR" evidence="2">
    <location>
        <begin position="84"/>
        <end position="118"/>
    </location>
</feature>
<dbReference type="Pfam" id="PF13812">
    <property type="entry name" value="PPR_3"/>
    <property type="match status" value="1"/>
</dbReference>
<dbReference type="Proteomes" id="UP000593577">
    <property type="component" value="Unassembled WGS sequence"/>
</dbReference>
<dbReference type="PANTHER" id="PTHR47581:SF2">
    <property type="entry name" value="OS09G0431600 PROTEIN"/>
    <property type="match status" value="1"/>
</dbReference>
<evidence type="ECO:0000313" key="3">
    <source>
        <dbReference type="EMBL" id="MBA0690620.1"/>
    </source>
</evidence>
<sequence length="394" mass="44046">GLGRARRIDDAFQLLESVEKGTAAGKPKLSTQLIYGLLDALIEASQCYKSTEAFSHSGGVGDLRRANGLLARFGFLLREGGSSLMLTYNLLMKGYINTGCSQAAINLHEEIQLHGLEPDRLTYNTLIFACVKAKNLEAAMRFFKEMKDKAQRLCCSDLYPDVITYTTLLKGFGHAKDLHSVQKIVLEMKSCHDLFIDRTAFTAMVDAILNCSSIKEILKQAGANVDLRPKPHLYLSMMRAFADRGDYNMVKNLHERLWPDSAGTISLAAQQEADHLLMESALNNGQIDAAVENLTKIINRWKCISWTSRRGMVALRIEVLLGFNKSMLSPYLLPQVLPGNPIERIMLPLETIRPLSGSLELKKVVMRLYREPVVPIIDDWGSCIGLLHREDCCE</sequence>
<evidence type="ECO:0000256" key="1">
    <source>
        <dbReference type="ARBA" id="ARBA00022737"/>
    </source>
</evidence>
<reference evidence="3 4" key="1">
    <citation type="journal article" date="2019" name="Genome Biol. Evol.">
        <title>Insights into the evolution of the New World diploid cottons (Gossypium, subgenus Houzingenia) based on genome sequencing.</title>
        <authorList>
            <person name="Grover C.E."/>
            <person name="Arick M.A. 2nd"/>
            <person name="Thrash A."/>
            <person name="Conover J.L."/>
            <person name="Sanders W.S."/>
            <person name="Peterson D.G."/>
            <person name="Frelichowski J.E."/>
            <person name="Scheffler J.A."/>
            <person name="Scheffler B.E."/>
            <person name="Wendel J.F."/>
        </authorList>
    </citation>
    <scope>NUCLEOTIDE SEQUENCE [LARGE SCALE GENOMIC DNA]</scope>
    <source>
        <strain evidence="3">185</strain>
        <tissue evidence="3">Leaf</tissue>
    </source>
</reference>
<gene>
    <name evidence="3" type="ORF">Goari_008283</name>
</gene>
<feature type="non-terminal residue" evidence="3">
    <location>
        <position position="1"/>
    </location>
</feature>
<dbReference type="EMBL" id="JABFAA010000009">
    <property type="protein sequence ID" value="MBA0690620.1"/>
    <property type="molecule type" value="Genomic_DNA"/>
</dbReference>